<accession>A0A8J7ILG4</accession>
<dbReference type="RefSeq" id="WP_228847425.1">
    <property type="nucleotide sequence ID" value="NZ_JADCKQ010000002.1"/>
</dbReference>
<protein>
    <submittedName>
        <fullName evidence="2">Uncharacterized protein</fullName>
    </submittedName>
</protein>
<name>A0A8J7ILG4_9RHOB</name>
<dbReference type="AlphaFoldDB" id="A0A8J7ILG4"/>
<reference evidence="2" key="1">
    <citation type="submission" date="2020-10" db="EMBL/GenBank/DDBJ databases">
        <title>Paenihalocynthiibacter styelae gen. nov., sp. nov., isolated from stalked sea squirt Styela clava.</title>
        <authorList>
            <person name="Kim Y.-O."/>
            <person name="Yoon J.-H."/>
        </authorList>
    </citation>
    <scope>NUCLEOTIDE SEQUENCE</scope>
    <source>
        <strain evidence="2">MYP1-1</strain>
    </source>
</reference>
<comment type="caution">
    <text evidence="2">The sequence shown here is derived from an EMBL/GenBank/DDBJ whole genome shotgun (WGS) entry which is preliminary data.</text>
</comment>
<evidence type="ECO:0000313" key="2">
    <source>
        <dbReference type="EMBL" id="MBI1492496.1"/>
    </source>
</evidence>
<feature type="region of interest" description="Disordered" evidence="1">
    <location>
        <begin position="79"/>
        <end position="107"/>
    </location>
</feature>
<keyword evidence="3" id="KW-1185">Reference proteome</keyword>
<sequence>MSDHEERAREGRIAALEISAVTRNQNENTPDGVVYSFFDLSRKLGRDETRSKLFREKAGQGARRNKVLRELSEARRKKALAKRPAEDHGQRGVAELTQIRGTRRFAE</sequence>
<evidence type="ECO:0000256" key="1">
    <source>
        <dbReference type="SAM" id="MobiDB-lite"/>
    </source>
</evidence>
<gene>
    <name evidence="2" type="ORF">H1D41_02470</name>
</gene>
<evidence type="ECO:0000313" key="3">
    <source>
        <dbReference type="Proteomes" id="UP000640583"/>
    </source>
</evidence>
<dbReference type="EMBL" id="JADCKQ010000002">
    <property type="protein sequence ID" value="MBI1492496.1"/>
    <property type="molecule type" value="Genomic_DNA"/>
</dbReference>
<organism evidence="2 3">
    <name type="scientific">Halocynthiibacter styelae</name>
    <dbReference type="NCBI Taxonomy" id="2761955"/>
    <lineage>
        <taxon>Bacteria</taxon>
        <taxon>Pseudomonadati</taxon>
        <taxon>Pseudomonadota</taxon>
        <taxon>Alphaproteobacteria</taxon>
        <taxon>Rhodobacterales</taxon>
        <taxon>Paracoccaceae</taxon>
        <taxon>Halocynthiibacter</taxon>
    </lineage>
</organism>
<dbReference type="Proteomes" id="UP000640583">
    <property type="component" value="Unassembled WGS sequence"/>
</dbReference>
<proteinExistence type="predicted"/>